<keyword evidence="1" id="KW-1133">Transmembrane helix</keyword>
<protein>
    <recommendedName>
        <fullName evidence="2">DUF6535 domain-containing protein</fullName>
    </recommendedName>
</protein>
<dbReference type="AlphaFoldDB" id="A0AA39MDA7"/>
<feature type="transmembrane region" description="Helical" evidence="1">
    <location>
        <begin position="151"/>
        <end position="180"/>
    </location>
</feature>
<dbReference type="Proteomes" id="UP001175226">
    <property type="component" value="Unassembled WGS sequence"/>
</dbReference>
<feature type="domain" description="DUF6535" evidence="2">
    <location>
        <begin position="15"/>
        <end position="180"/>
    </location>
</feature>
<feature type="transmembrane region" description="Helical" evidence="1">
    <location>
        <begin position="186"/>
        <end position="210"/>
    </location>
</feature>
<name>A0AA39MDA7_9AGAR</name>
<organism evidence="3 4">
    <name type="scientific">Armillaria borealis</name>
    <dbReference type="NCBI Taxonomy" id="47425"/>
    <lineage>
        <taxon>Eukaryota</taxon>
        <taxon>Fungi</taxon>
        <taxon>Dikarya</taxon>
        <taxon>Basidiomycota</taxon>
        <taxon>Agaricomycotina</taxon>
        <taxon>Agaricomycetes</taxon>
        <taxon>Agaricomycetidae</taxon>
        <taxon>Agaricales</taxon>
        <taxon>Marasmiineae</taxon>
        <taxon>Physalacriaceae</taxon>
        <taxon>Armillaria</taxon>
    </lineage>
</organism>
<accession>A0AA39MDA7</accession>
<evidence type="ECO:0000259" key="2">
    <source>
        <dbReference type="Pfam" id="PF20153"/>
    </source>
</evidence>
<comment type="caution">
    <text evidence="3">The sequence shown here is derived from an EMBL/GenBank/DDBJ whole genome shotgun (WGS) entry which is preliminary data.</text>
</comment>
<keyword evidence="1" id="KW-0472">Membrane</keyword>
<evidence type="ECO:0000313" key="3">
    <source>
        <dbReference type="EMBL" id="KAK0430052.1"/>
    </source>
</evidence>
<sequence length="837" mass="93548">MKRCRMPGYGEPMQMRDSRDNVDVLLVFAGLFSAVVSTFVTQASQSLSADYTQMSASFLFELVAIQRALASGATVGTVNASPYDPSSVFVPSTGSIWVNGLWFTSLVLSLTTALIAVLVKQWLHYYIALPSGTPRERSHVRQFRYMGFQRWHVLVIVGLLPVLMHTALAIFFAGLVVFLVPLRVPLSWIVGSISIIVYAAYVITAILPIISPQCPYHTPLSDLTYVTYTYLTRQLIPRFCFSLNSTFGNAISATTQDTPVPKEVNTLKRLESEAVKTISDDLSVEALHWLFSASSNPTVQSIVIQAIGGLPMLSKAKVDQVFGDAWDVRESHVDLLANSTSQGQGFPHPAMELRMERMLRFEQFIPHLFYKEHWSMRYRAYPEHAFHTIELAASVYSHPCFSQNLSRPPGSVTAWTFFRHALINDAQFPVIIWFNLVQNVINEDAFSPVDPTSQDSFPLTLCLSVYRALTYNEPLASPLSSPAVDFKGAALRFQPGVIDKLLQLFSTYDRHQDHPSISIRLRVLLSLTEFTLSRLSTTEPESESEAEEEAFQGIVHSLKTHVVSSALSDEENTAVFDTILGIVENGKWALLLDWARVDLLRIYAYMLGISNINPIPVERFPEAARSLPGLNELVSVLDAGPIDQYSHFNSLDLVCDIIGYGLREDVRAAYDVFLDMRCLEVFSRIPFHPRLVGVVKGYVNGLHGMARSTPVILAQHLDYLHQSENLAVACVILAVNDWENVGTEGVKMDVMSLVQLRPWDPAWPVCRDRLRDVVESDQFFSSQGRSDHDAEILPLTENEIALERRNIRVALSVLDAYFSGSSELVSVNNSAVGRVWC</sequence>
<reference evidence="3" key="1">
    <citation type="submission" date="2023-06" db="EMBL/GenBank/DDBJ databases">
        <authorList>
            <consortium name="Lawrence Berkeley National Laboratory"/>
            <person name="Ahrendt S."/>
            <person name="Sahu N."/>
            <person name="Indic B."/>
            <person name="Wong-Bajracharya J."/>
            <person name="Merenyi Z."/>
            <person name="Ke H.-M."/>
            <person name="Monk M."/>
            <person name="Kocsube S."/>
            <person name="Drula E."/>
            <person name="Lipzen A."/>
            <person name="Balint B."/>
            <person name="Henrissat B."/>
            <person name="Andreopoulos B."/>
            <person name="Martin F.M."/>
            <person name="Harder C.B."/>
            <person name="Rigling D."/>
            <person name="Ford K.L."/>
            <person name="Foster G.D."/>
            <person name="Pangilinan J."/>
            <person name="Papanicolaou A."/>
            <person name="Barry K."/>
            <person name="LaButti K."/>
            <person name="Viragh M."/>
            <person name="Koriabine M."/>
            <person name="Yan M."/>
            <person name="Riley R."/>
            <person name="Champramary S."/>
            <person name="Plett K.L."/>
            <person name="Tsai I.J."/>
            <person name="Slot J."/>
            <person name="Sipos G."/>
            <person name="Plett J."/>
            <person name="Nagy L.G."/>
            <person name="Grigoriev I.V."/>
        </authorList>
    </citation>
    <scope>NUCLEOTIDE SEQUENCE</scope>
    <source>
        <strain evidence="3">FPL87.14</strain>
    </source>
</reference>
<proteinExistence type="predicted"/>
<evidence type="ECO:0000313" key="4">
    <source>
        <dbReference type="Proteomes" id="UP001175226"/>
    </source>
</evidence>
<dbReference type="InterPro" id="IPR045338">
    <property type="entry name" value="DUF6535"/>
</dbReference>
<gene>
    <name evidence="3" type="ORF">EV421DRAFT_1860932</name>
</gene>
<dbReference type="EMBL" id="JAUEPT010000175">
    <property type="protein sequence ID" value="KAK0430052.1"/>
    <property type="molecule type" value="Genomic_DNA"/>
</dbReference>
<keyword evidence="1" id="KW-0812">Transmembrane</keyword>
<dbReference type="Pfam" id="PF20153">
    <property type="entry name" value="DUF6535"/>
    <property type="match status" value="1"/>
</dbReference>
<keyword evidence="4" id="KW-1185">Reference proteome</keyword>
<feature type="transmembrane region" description="Helical" evidence="1">
    <location>
        <begin position="96"/>
        <end position="119"/>
    </location>
</feature>
<evidence type="ECO:0000256" key="1">
    <source>
        <dbReference type="SAM" id="Phobius"/>
    </source>
</evidence>